<dbReference type="SMART" id="SM00360">
    <property type="entry name" value="RRM"/>
    <property type="match status" value="3"/>
</dbReference>
<dbReference type="Gene3D" id="3.30.70.330">
    <property type="match status" value="3"/>
</dbReference>
<dbReference type="EMBL" id="JAAMPC010000012">
    <property type="protein sequence ID" value="KAG2277183.1"/>
    <property type="molecule type" value="Genomic_DNA"/>
</dbReference>
<comment type="function">
    <text evidence="10">Necessary for the splicing of pre-mRNA.</text>
</comment>
<dbReference type="GO" id="GO:0008380">
    <property type="term" value="P:RNA splicing"/>
    <property type="evidence" value="ECO:0007669"/>
    <property type="project" value="UniProtKB-KW"/>
</dbReference>
<evidence type="ECO:0000256" key="1">
    <source>
        <dbReference type="ARBA" id="ARBA00004123"/>
    </source>
</evidence>
<organism evidence="13 14">
    <name type="scientific">Brassica carinata</name>
    <name type="common">Ethiopian mustard</name>
    <name type="synonym">Abyssinian cabbage</name>
    <dbReference type="NCBI Taxonomy" id="52824"/>
    <lineage>
        <taxon>Eukaryota</taxon>
        <taxon>Viridiplantae</taxon>
        <taxon>Streptophyta</taxon>
        <taxon>Embryophyta</taxon>
        <taxon>Tracheophyta</taxon>
        <taxon>Spermatophyta</taxon>
        <taxon>Magnoliopsida</taxon>
        <taxon>eudicotyledons</taxon>
        <taxon>Gunneridae</taxon>
        <taxon>Pentapetalae</taxon>
        <taxon>rosids</taxon>
        <taxon>malvids</taxon>
        <taxon>Brassicales</taxon>
        <taxon>Brassicaceae</taxon>
        <taxon>Brassiceae</taxon>
        <taxon>Brassica</taxon>
    </lineage>
</organism>
<dbReference type="InterPro" id="IPR000504">
    <property type="entry name" value="RRM_dom"/>
</dbReference>
<dbReference type="NCBIfam" id="TIGR01642">
    <property type="entry name" value="U2AF_lg"/>
    <property type="match status" value="1"/>
</dbReference>
<evidence type="ECO:0000256" key="5">
    <source>
        <dbReference type="ARBA" id="ARBA00022737"/>
    </source>
</evidence>
<name>A0A8X7QX34_BRACI</name>
<evidence type="ECO:0000313" key="13">
    <source>
        <dbReference type="EMBL" id="KAG2277183.1"/>
    </source>
</evidence>
<keyword evidence="14" id="KW-1185">Reference proteome</keyword>
<proteinExistence type="inferred from homology"/>
<feature type="region of interest" description="Disordered" evidence="11">
    <location>
        <begin position="96"/>
        <end position="128"/>
    </location>
</feature>
<dbReference type="Proteomes" id="UP000886595">
    <property type="component" value="Unassembled WGS sequence"/>
</dbReference>
<dbReference type="PANTHER" id="PTHR23139">
    <property type="entry name" value="RNA-BINDING PROTEIN"/>
    <property type="match status" value="1"/>
</dbReference>
<dbReference type="InterPro" id="IPR035979">
    <property type="entry name" value="RBD_domain_sf"/>
</dbReference>
<dbReference type="PROSITE" id="PS50102">
    <property type="entry name" value="RRM"/>
    <property type="match status" value="2"/>
</dbReference>
<dbReference type="InterPro" id="IPR006529">
    <property type="entry name" value="U2AF_lg"/>
</dbReference>
<keyword evidence="6 9" id="KW-0694">RNA-binding</keyword>
<reference evidence="13 14" key="1">
    <citation type="submission" date="2020-02" db="EMBL/GenBank/DDBJ databases">
        <authorList>
            <person name="Ma Q."/>
            <person name="Huang Y."/>
            <person name="Song X."/>
            <person name="Pei D."/>
        </authorList>
    </citation>
    <scope>NUCLEOTIDE SEQUENCE [LARGE SCALE GENOMIC DNA]</scope>
    <source>
        <strain evidence="13">Sxm20200214</strain>
        <tissue evidence="13">Leaf</tissue>
    </source>
</reference>
<dbReference type="FunFam" id="3.30.70.330:FF:000111">
    <property type="entry name" value="U2 snRNP auxiliary factor large subunit"/>
    <property type="match status" value="1"/>
</dbReference>
<evidence type="ECO:0000256" key="3">
    <source>
        <dbReference type="ARBA" id="ARBA00022664"/>
    </source>
</evidence>
<evidence type="ECO:0000256" key="4">
    <source>
        <dbReference type="ARBA" id="ARBA00022728"/>
    </source>
</evidence>
<keyword evidence="8 10" id="KW-0539">Nucleus</keyword>
<protein>
    <recommendedName>
        <fullName evidence="10">Splicing factor U2af large subunit</fullName>
    </recommendedName>
    <alternativeName>
        <fullName evidence="10">U2 auxiliary factor 65 kDa subunit</fullName>
    </alternativeName>
    <alternativeName>
        <fullName evidence="10">U2 small nuclear ribonucleoprotein auxiliary factor large subunit (U2 snRNP auxiliary factor large subunit)</fullName>
    </alternativeName>
</protein>
<keyword evidence="4" id="KW-0747">Spliceosome</keyword>
<gene>
    <name evidence="13" type="ORF">Bca52824_059738</name>
</gene>
<dbReference type="GO" id="GO:0006397">
    <property type="term" value="P:mRNA processing"/>
    <property type="evidence" value="ECO:0007669"/>
    <property type="project" value="UniProtKB-KW"/>
</dbReference>
<keyword evidence="5" id="KW-0677">Repeat</keyword>
<comment type="subcellular location">
    <subcellularLocation>
        <location evidence="1 10">Nucleus</location>
    </subcellularLocation>
</comment>
<comment type="similarity">
    <text evidence="2 10">Belongs to the splicing factor SR family.</text>
</comment>
<evidence type="ECO:0000256" key="8">
    <source>
        <dbReference type="ARBA" id="ARBA00023242"/>
    </source>
</evidence>
<dbReference type="GO" id="GO:0005681">
    <property type="term" value="C:spliceosomal complex"/>
    <property type="evidence" value="ECO:0007669"/>
    <property type="project" value="UniProtKB-KW"/>
</dbReference>
<evidence type="ECO:0000256" key="2">
    <source>
        <dbReference type="ARBA" id="ARBA00010269"/>
    </source>
</evidence>
<keyword evidence="3 10" id="KW-0507">mRNA processing</keyword>
<dbReference type="OrthoDB" id="10266058at2759"/>
<evidence type="ECO:0000313" key="14">
    <source>
        <dbReference type="Proteomes" id="UP000886595"/>
    </source>
</evidence>
<dbReference type="CDD" id="cd12230">
    <property type="entry name" value="RRM1_U2AF65"/>
    <property type="match status" value="1"/>
</dbReference>
<evidence type="ECO:0000256" key="10">
    <source>
        <dbReference type="RuleBase" id="RU364135"/>
    </source>
</evidence>
<dbReference type="InterPro" id="IPR012677">
    <property type="entry name" value="Nucleotide-bd_a/b_plait_sf"/>
</dbReference>
<dbReference type="CDD" id="cd12232">
    <property type="entry name" value="RRM3_U2AF65"/>
    <property type="match status" value="1"/>
</dbReference>
<feature type="domain" description="RRM" evidence="12">
    <location>
        <begin position="145"/>
        <end position="228"/>
    </location>
</feature>
<sequence length="467" mass="49863">MKGLGFVVCGGDRVGEYWDLLSEGLEGGSGVEKGQKGLGFEVDMMADEVSIGIGSLFEPERETTGTRALDIFSLHDVTDVYNALAQFCVNDRPLQVPLSGSKRQGGPGKGPDQPKETKKSRQTGPDLNLSLQLGGTIGGPSRHARRVCVGGLPPTANEQSAATFFSQVMSAVGGNSAGPGEAVVNVYINHEKNFAFVEMRTVEEASNAMALDGIILEGVPVKVKRPTDYNPSLAAALGPSQPNPNLNLAAVGFSSGSTGGLEGPDRLFVGGIPYHLTEDQIRELLESFGPLRGFNLVKDRETGNSMGYAFCVFQDPSVSDMACAALNGIKMGDKTLTVRRAVQGGVQPKPEQKDRLLHTKQQIALQRLMLQPGGTPTKIVCLTHVVTANDMRQEGGKLGNLVTVVIPRPNPEHDPTPGVEKVFLEYADLDGAAKARSGMNGRKFRGNQVVAVYYPENKYAQGDYEGY</sequence>
<dbReference type="FunFam" id="3.30.70.330:FF:000057">
    <property type="entry name" value="U2 snRNP auxiliary factor large subunit"/>
    <property type="match status" value="1"/>
</dbReference>
<dbReference type="CDD" id="cd12231">
    <property type="entry name" value="RRM2_U2AF65"/>
    <property type="match status" value="1"/>
</dbReference>
<dbReference type="GO" id="GO:0003723">
    <property type="term" value="F:RNA binding"/>
    <property type="evidence" value="ECO:0007669"/>
    <property type="project" value="UniProtKB-UniRule"/>
</dbReference>
<dbReference type="Pfam" id="PF00076">
    <property type="entry name" value="RRM_1"/>
    <property type="match status" value="1"/>
</dbReference>
<evidence type="ECO:0000256" key="11">
    <source>
        <dbReference type="SAM" id="MobiDB-lite"/>
    </source>
</evidence>
<accession>A0A8X7QX34</accession>
<feature type="domain" description="RRM" evidence="12">
    <location>
        <begin position="265"/>
        <end position="343"/>
    </location>
</feature>
<evidence type="ECO:0000256" key="6">
    <source>
        <dbReference type="ARBA" id="ARBA00022884"/>
    </source>
</evidence>
<dbReference type="SUPFAM" id="SSF54928">
    <property type="entry name" value="RNA-binding domain, RBD"/>
    <property type="match status" value="2"/>
</dbReference>
<evidence type="ECO:0000256" key="9">
    <source>
        <dbReference type="PROSITE-ProRule" id="PRU00176"/>
    </source>
</evidence>
<keyword evidence="7 10" id="KW-0508">mRNA splicing</keyword>
<evidence type="ECO:0000256" key="7">
    <source>
        <dbReference type="ARBA" id="ARBA00023187"/>
    </source>
</evidence>
<evidence type="ECO:0000259" key="12">
    <source>
        <dbReference type="PROSITE" id="PS50102"/>
    </source>
</evidence>
<dbReference type="AlphaFoldDB" id="A0A8X7QX34"/>
<comment type="caution">
    <text evidence="13">The sequence shown here is derived from an EMBL/GenBank/DDBJ whole genome shotgun (WGS) entry which is preliminary data.</text>
</comment>